<dbReference type="GO" id="GO:0005886">
    <property type="term" value="C:plasma membrane"/>
    <property type="evidence" value="ECO:0007669"/>
    <property type="project" value="UniProtKB-SubCell"/>
</dbReference>
<evidence type="ECO:0000256" key="7">
    <source>
        <dbReference type="ARBA" id="ARBA00022989"/>
    </source>
</evidence>
<keyword evidence="4 9" id="KW-0812">Transmembrane</keyword>
<dbReference type="Gene3D" id="3.40.50.300">
    <property type="entry name" value="P-loop containing nucleotide triphosphate hydrolases"/>
    <property type="match status" value="1"/>
</dbReference>
<keyword evidence="13" id="KW-1185">Reference proteome</keyword>
<evidence type="ECO:0000313" key="13">
    <source>
        <dbReference type="Proteomes" id="UP000003340"/>
    </source>
</evidence>
<keyword evidence="7 9" id="KW-1133">Transmembrane helix</keyword>
<organism evidence="12 13">
    <name type="scientific">[Clostridium] methylpentosum DSM 5476</name>
    <dbReference type="NCBI Taxonomy" id="537013"/>
    <lineage>
        <taxon>Bacteria</taxon>
        <taxon>Bacillati</taxon>
        <taxon>Bacillota</taxon>
        <taxon>Clostridia</taxon>
        <taxon>Eubacteriales</taxon>
        <taxon>Oscillospiraceae</taxon>
        <taxon>Oscillospiraceae incertae sedis</taxon>
    </lineage>
</organism>
<keyword evidence="8 9" id="KW-0472">Membrane</keyword>
<dbReference type="SUPFAM" id="SSF90123">
    <property type="entry name" value="ABC transporter transmembrane region"/>
    <property type="match status" value="1"/>
</dbReference>
<keyword evidence="5" id="KW-0547">Nucleotide-binding</keyword>
<dbReference type="InterPro" id="IPR011527">
    <property type="entry name" value="ABC1_TM_dom"/>
</dbReference>
<dbReference type="FunFam" id="3.40.50.300:FF:000221">
    <property type="entry name" value="Multidrug ABC transporter ATP-binding protein"/>
    <property type="match status" value="1"/>
</dbReference>
<dbReference type="GO" id="GO:0005524">
    <property type="term" value="F:ATP binding"/>
    <property type="evidence" value="ECO:0007669"/>
    <property type="project" value="UniProtKB-KW"/>
</dbReference>
<dbReference type="Gene3D" id="1.20.1560.10">
    <property type="entry name" value="ABC transporter type 1, transmembrane domain"/>
    <property type="match status" value="1"/>
</dbReference>
<dbReference type="InterPro" id="IPR003439">
    <property type="entry name" value="ABC_transporter-like_ATP-bd"/>
</dbReference>
<dbReference type="Pfam" id="PF00005">
    <property type="entry name" value="ABC_tran"/>
    <property type="match status" value="1"/>
</dbReference>
<feature type="transmembrane region" description="Helical" evidence="9">
    <location>
        <begin position="32"/>
        <end position="54"/>
    </location>
</feature>
<dbReference type="GO" id="GO:0016887">
    <property type="term" value="F:ATP hydrolysis activity"/>
    <property type="evidence" value="ECO:0007669"/>
    <property type="project" value="InterPro"/>
</dbReference>
<reference evidence="12 13" key="2">
    <citation type="submission" date="2009-02" db="EMBL/GenBank/DDBJ databases">
        <title>Draft genome sequence of Clostridium methylpentosum (DSM 5476).</title>
        <authorList>
            <person name="Sudarsanam P."/>
            <person name="Ley R."/>
            <person name="Guruge J."/>
            <person name="Turnbaugh P.J."/>
            <person name="Mahowald M."/>
            <person name="Liep D."/>
            <person name="Gordon J."/>
        </authorList>
    </citation>
    <scope>NUCLEOTIDE SEQUENCE [LARGE SCALE GENOMIC DNA]</scope>
    <source>
        <strain evidence="12 13">DSM 5476</strain>
    </source>
</reference>
<keyword evidence="2" id="KW-0813">Transport</keyword>
<dbReference type="PANTHER" id="PTHR24221:SF397">
    <property type="entry name" value="ABC TRANSPORTER, ATP-BINDING TRANSMEMBRANE PROTEIN"/>
    <property type="match status" value="1"/>
</dbReference>
<evidence type="ECO:0000256" key="3">
    <source>
        <dbReference type="ARBA" id="ARBA00022475"/>
    </source>
</evidence>
<reference evidence="12 13" key="1">
    <citation type="submission" date="2009-01" db="EMBL/GenBank/DDBJ databases">
        <authorList>
            <person name="Fulton L."/>
            <person name="Clifton S."/>
            <person name="Fulton B."/>
            <person name="Xu J."/>
            <person name="Minx P."/>
            <person name="Pepin K.H."/>
            <person name="Johnson M."/>
            <person name="Bhonagiri V."/>
            <person name="Nash W.E."/>
            <person name="Mardis E.R."/>
            <person name="Wilson R.K."/>
        </authorList>
    </citation>
    <scope>NUCLEOTIDE SEQUENCE [LARGE SCALE GENOMIC DNA]</scope>
    <source>
        <strain evidence="12 13">DSM 5476</strain>
    </source>
</reference>
<dbReference type="InterPro" id="IPR017871">
    <property type="entry name" value="ABC_transporter-like_CS"/>
</dbReference>
<dbReference type="AlphaFoldDB" id="C0EES1"/>
<dbReference type="PROSITE" id="PS50893">
    <property type="entry name" value="ABC_TRANSPORTER_2"/>
    <property type="match status" value="1"/>
</dbReference>
<dbReference type="Pfam" id="PF00664">
    <property type="entry name" value="ABC_membrane"/>
    <property type="match status" value="1"/>
</dbReference>
<keyword evidence="6 12" id="KW-0067">ATP-binding</keyword>
<dbReference type="HOGENOM" id="CLU_000604_84_4_9"/>
<feature type="transmembrane region" description="Helical" evidence="9">
    <location>
        <begin position="66"/>
        <end position="87"/>
    </location>
</feature>
<dbReference type="STRING" id="537013.CLOSTMETH_02360"/>
<dbReference type="SUPFAM" id="SSF52540">
    <property type="entry name" value="P-loop containing nucleoside triphosphate hydrolases"/>
    <property type="match status" value="1"/>
</dbReference>
<feature type="transmembrane region" description="Helical" evidence="9">
    <location>
        <begin position="245"/>
        <end position="266"/>
    </location>
</feature>
<dbReference type="CDD" id="cd07346">
    <property type="entry name" value="ABC_6TM_exporters"/>
    <property type="match status" value="1"/>
</dbReference>
<feature type="domain" description="ABC transporter" evidence="10">
    <location>
        <begin position="343"/>
        <end position="577"/>
    </location>
</feature>
<accession>C0EES1</accession>
<dbReference type="EMBL" id="ACEC01000077">
    <property type="protein sequence ID" value="EEG30040.1"/>
    <property type="molecule type" value="Genomic_DNA"/>
</dbReference>
<dbReference type="InterPro" id="IPR003593">
    <property type="entry name" value="AAA+_ATPase"/>
</dbReference>
<name>C0EES1_9FIRM</name>
<dbReference type="InterPro" id="IPR036640">
    <property type="entry name" value="ABC1_TM_sf"/>
</dbReference>
<dbReference type="InterPro" id="IPR039421">
    <property type="entry name" value="Type_1_exporter"/>
</dbReference>
<comment type="caution">
    <text evidence="12">The sequence shown here is derived from an EMBL/GenBank/DDBJ whole genome shotgun (WGS) entry which is preliminary data.</text>
</comment>
<evidence type="ECO:0000256" key="1">
    <source>
        <dbReference type="ARBA" id="ARBA00004651"/>
    </source>
</evidence>
<evidence type="ECO:0000256" key="4">
    <source>
        <dbReference type="ARBA" id="ARBA00022692"/>
    </source>
</evidence>
<evidence type="ECO:0000256" key="8">
    <source>
        <dbReference type="ARBA" id="ARBA00023136"/>
    </source>
</evidence>
<dbReference type="GO" id="GO:0034040">
    <property type="term" value="F:ATPase-coupled lipid transmembrane transporter activity"/>
    <property type="evidence" value="ECO:0007669"/>
    <property type="project" value="TreeGrafter"/>
</dbReference>
<dbReference type="GO" id="GO:0140359">
    <property type="term" value="F:ABC-type transporter activity"/>
    <property type="evidence" value="ECO:0007669"/>
    <property type="project" value="InterPro"/>
</dbReference>
<keyword evidence="3" id="KW-1003">Cell membrane</keyword>
<evidence type="ECO:0000313" key="12">
    <source>
        <dbReference type="EMBL" id="EEG30040.1"/>
    </source>
</evidence>
<protein>
    <submittedName>
        <fullName evidence="12">ABC transporter, ATP-binding protein</fullName>
    </submittedName>
</protein>
<dbReference type="SMART" id="SM00382">
    <property type="entry name" value="AAA"/>
    <property type="match status" value="1"/>
</dbReference>
<comment type="subcellular location">
    <subcellularLocation>
        <location evidence="1">Cell membrane</location>
        <topology evidence="1">Multi-pass membrane protein</topology>
    </subcellularLocation>
</comment>
<sequence length="591" mass="64760">MESGEGGGNEMIERIQKKYALSHQGAKDLVKGCIACALQNLSFMFPVGLLYLLVQELMNGGVDRAGIWLYLVGCAVCVGLILLATWFQYNATYFATYKESGIRRITLAEKLRKIPLSFFGKKDLADLTSTIMADCASLEGTFSHYIPELFGAMISTVLVAVSLFFYDWRMALAALWVLPISFAIVWLSAKVQGRLSRKSMDAKIACADGIQECIETVRDLKSCNAEDLYLIGLDQKIKAVEHRSVISEFGTAVFVVSASLLLKLGIATVALVGSMLLIQGTLDVLTFFLFLLVVSRIYDPLQGVLQNLAAVISTRTNVARMKEIMDHPVQEGTTKLSNRGYDIEFDHVGFAYHSGETVLEDVSFTAKQGEVTALVGPSGGGKTTVSRLAARFWDVSRGRITVGCMDVAKIDPEALLSLYAIVFQDVTLFDNTILENIRIGRKDATDEEVLAAARLANCDEFAERLPDGWNSRIGENGCELSGGERQRISIARAFLKDAPIILLDEATASLDVENETLIQSALSRLIQNKTVLVIAHRMRTVAGADKIVVLSDGRVAEEGAPQNLLAQRGLYSHMVALQSESSNWIIQSENR</sequence>
<dbReference type="eggNOG" id="COG1132">
    <property type="taxonomic scope" value="Bacteria"/>
</dbReference>
<dbReference type="InterPro" id="IPR027417">
    <property type="entry name" value="P-loop_NTPase"/>
</dbReference>
<dbReference type="PANTHER" id="PTHR24221">
    <property type="entry name" value="ATP-BINDING CASSETTE SUB-FAMILY B"/>
    <property type="match status" value="1"/>
</dbReference>
<evidence type="ECO:0000256" key="9">
    <source>
        <dbReference type="SAM" id="Phobius"/>
    </source>
</evidence>
<evidence type="ECO:0000256" key="5">
    <source>
        <dbReference type="ARBA" id="ARBA00022741"/>
    </source>
</evidence>
<dbReference type="Proteomes" id="UP000003340">
    <property type="component" value="Unassembled WGS sequence"/>
</dbReference>
<evidence type="ECO:0000256" key="6">
    <source>
        <dbReference type="ARBA" id="ARBA00022840"/>
    </source>
</evidence>
<evidence type="ECO:0000256" key="2">
    <source>
        <dbReference type="ARBA" id="ARBA00022448"/>
    </source>
</evidence>
<gene>
    <name evidence="12" type="ORF">CLOSTMETH_02360</name>
</gene>
<feature type="transmembrane region" description="Helical" evidence="9">
    <location>
        <begin position="149"/>
        <end position="166"/>
    </location>
</feature>
<proteinExistence type="predicted"/>
<evidence type="ECO:0000259" key="10">
    <source>
        <dbReference type="PROSITE" id="PS50893"/>
    </source>
</evidence>
<dbReference type="PROSITE" id="PS50929">
    <property type="entry name" value="ABC_TM1F"/>
    <property type="match status" value="1"/>
</dbReference>
<feature type="transmembrane region" description="Helical" evidence="9">
    <location>
        <begin position="272"/>
        <end position="294"/>
    </location>
</feature>
<evidence type="ECO:0000259" key="11">
    <source>
        <dbReference type="PROSITE" id="PS50929"/>
    </source>
</evidence>
<dbReference type="PROSITE" id="PS00211">
    <property type="entry name" value="ABC_TRANSPORTER_1"/>
    <property type="match status" value="1"/>
</dbReference>
<feature type="domain" description="ABC transmembrane type-1" evidence="11">
    <location>
        <begin position="32"/>
        <end position="313"/>
    </location>
</feature>
<feature type="transmembrane region" description="Helical" evidence="9">
    <location>
        <begin position="172"/>
        <end position="189"/>
    </location>
</feature>